<dbReference type="Proteomes" id="UP000028045">
    <property type="component" value="Unassembled WGS sequence"/>
</dbReference>
<name>A0A084B4F3_STACB</name>
<dbReference type="EMBL" id="KL648095">
    <property type="protein sequence ID" value="KEY72432.1"/>
    <property type="molecule type" value="Genomic_DNA"/>
</dbReference>
<evidence type="ECO:0000313" key="2">
    <source>
        <dbReference type="Proteomes" id="UP000028045"/>
    </source>
</evidence>
<dbReference type="OrthoDB" id="3431997at2759"/>
<dbReference type="HOGENOM" id="CLU_095026_0_0_1"/>
<gene>
    <name evidence="1" type="ORF">S7711_10420</name>
</gene>
<accession>A0A084B4F3</accession>
<protein>
    <submittedName>
        <fullName evidence="1">Uncharacterized protein</fullName>
    </submittedName>
</protein>
<organism evidence="1 2">
    <name type="scientific">Stachybotrys chartarum (strain CBS 109288 / IBT 7711)</name>
    <name type="common">Toxic black mold</name>
    <name type="synonym">Stilbospora chartarum</name>
    <dbReference type="NCBI Taxonomy" id="1280523"/>
    <lineage>
        <taxon>Eukaryota</taxon>
        <taxon>Fungi</taxon>
        <taxon>Dikarya</taxon>
        <taxon>Ascomycota</taxon>
        <taxon>Pezizomycotina</taxon>
        <taxon>Sordariomycetes</taxon>
        <taxon>Hypocreomycetidae</taxon>
        <taxon>Hypocreales</taxon>
        <taxon>Stachybotryaceae</taxon>
        <taxon>Stachybotrys</taxon>
    </lineage>
</organism>
<reference evidence="1 2" key="1">
    <citation type="journal article" date="2014" name="BMC Genomics">
        <title>Comparative genome sequencing reveals chemotype-specific gene clusters in the toxigenic black mold Stachybotrys.</title>
        <authorList>
            <person name="Semeiks J."/>
            <person name="Borek D."/>
            <person name="Otwinowski Z."/>
            <person name="Grishin N.V."/>
        </authorList>
    </citation>
    <scope>NUCLEOTIDE SEQUENCE [LARGE SCALE GENOMIC DNA]</scope>
    <source>
        <strain evidence="2">CBS 109288 / IBT 7711</strain>
    </source>
</reference>
<keyword evidence="2" id="KW-1185">Reference proteome</keyword>
<dbReference type="AlphaFoldDB" id="A0A084B4F3"/>
<proteinExistence type="predicted"/>
<evidence type="ECO:0000313" key="1">
    <source>
        <dbReference type="EMBL" id="KEY72432.1"/>
    </source>
</evidence>
<sequence>MASKTRAFKVYKPSLGFRRRYEISSGSGGAPIISVDISEFTPGKPDLTFHGGADLKAPVLGVCHFSSFSGNMRVGLGDPVGDASGVQWEELAKDTLWGNKYSFSTALAAAPGGGARQTFRWTRTSLMTRDFALTDGAGATVAVFESDAGLASGGTLRLEVDYGMGFDHMVVMTLMAIFDKIRRRRAASGGG</sequence>